<reference evidence="1" key="1">
    <citation type="submission" date="2021-01" db="UniProtKB">
        <authorList>
            <consortium name="EnsemblMetazoa"/>
        </authorList>
    </citation>
    <scope>IDENTIFICATION</scope>
</reference>
<proteinExistence type="predicted"/>
<name>A0A7M6DPV4_9CNID</name>
<keyword evidence="2" id="KW-1185">Reference proteome</keyword>
<dbReference type="OrthoDB" id="6069878at2759"/>
<sequence>MALSEASMLKAKETYILKVRPIDHEFIFTWFWVDNFDVLVEKDGGGGSVNTTHLVAFQEPGLRGANKDIHVEIPRTRKRKLCIPTEKEHVAYIVDTAAPPPAINTTSHNESFSEMDFNNSMFTWIFFRNVNHSDQAVPIFTGWRLFGSKPRPQNFQKTVETYLPPITTKVTEFTTISKYMSYL</sequence>
<evidence type="ECO:0000313" key="2">
    <source>
        <dbReference type="Proteomes" id="UP000594262"/>
    </source>
</evidence>
<accession>A0A7M6DPV4</accession>
<protein>
    <submittedName>
        <fullName evidence="1">Uncharacterized protein</fullName>
    </submittedName>
</protein>
<dbReference type="AlphaFoldDB" id="A0A7M6DPV4"/>
<evidence type="ECO:0000313" key="1">
    <source>
        <dbReference type="EnsemblMetazoa" id="CLYHEMP021120.1"/>
    </source>
</evidence>
<organism evidence="1 2">
    <name type="scientific">Clytia hemisphaerica</name>
    <dbReference type="NCBI Taxonomy" id="252671"/>
    <lineage>
        <taxon>Eukaryota</taxon>
        <taxon>Metazoa</taxon>
        <taxon>Cnidaria</taxon>
        <taxon>Hydrozoa</taxon>
        <taxon>Hydroidolina</taxon>
        <taxon>Leptothecata</taxon>
        <taxon>Obeliida</taxon>
        <taxon>Clytiidae</taxon>
        <taxon>Clytia</taxon>
    </lineage>
</organism>
<dbReference type="EnsemblMetazoa" id="CLYHEMT021120.1">
    <property type="protein sequence ID" value="CLYHEMP021120.1"/>
    <property type="gene ID" value="CLYHEMG021120"/>
</dbReference>
<dbReference type="Proteomes" id="UP000594262">
    <property type="component" value="Unplaced"/>
</dbReference>